<evidence type="ECO:0000256" key="7">
    <source>
        <dbReference type="ARBA" id="ARBA00022630"/>
    </source>
</evidence>
<keyword evidence="5 20" id="KW-0813">Transport</keyword>
<keyword evidence="9" id="KW-0999">Mitochondrion inner membrane</keyword>
<keyword evidence="11" id="KW-0809">Transit peptide</keyword>
<dbReference type="Pfam" id="PF05187">
    <property type="entry name" value="Fer4_ETF_QO"/>
    <property type="match status" value="1"/>
</dbReference>
<keyword evidence="23" id="KW-1185">Reference proteome</keyword>
<evidence type="ECO:0000256" key="15">
    <source>
        <dbReference type="ARBA" id="ARBA00023004"/>
    </source>
</evidence>
<keyword evidence="6" id="KW-0597">Phosphoprotein</keyword>
<dbReference type="Gene3D" id="3.30.9.90">
    <property type="match status" value="1"/>
</dbReference>
<evidence type="ECO:0000256" key="11">
    <source>
        <dbReference type="ARBA" id="ARBA00022946"/>
    </source>
</evidence>
<comment type="subcellular location">
    <subcellularLocation>
        <location evidence="3">Mitochondrion inner membrane</location>
    </subcellularLocation>
</comment>
<evidence type="ECO:0000256" key="2">
    <source>
        <dbReference type="ARBA" id="ARBA00002819"/>
    </source>
</evidence>
<evidence type="ECO:0000313" key="23">
    <source>
        <dbReference type="Proteomes" id="UP000054560"/>
    </source>
</evidence>
<dbReference type="OrthoDB" id="437331at2759"/>
<dbReference type="Pfam" id="PF21162">
    <property type="entry name" value="ETFQO_UQ-bd"/>
    <property type="match status" value="1"/>
</dbReference>
<dbReference type="eggNOG" id="KOG2415">
    <property type="taxonomic scope" value="Eukaryota"/>
</dbReference>
<protein>
    <recommendedName>
        <fullName evidence="20">Electron transfer flavoprotein-ubiquinone oxidoreductase</fullName>
        <shortName evidence="20">ETF-QO</shortName>
        <ecNumber evidence="20">1.5.5.1</ecNumber>
    </recommendedName>
</protein>
<comment type="cofactor">
    <cofactor evidence="1 20">
        <name>FAD</name>
        <dbReference type="ChEBI" id="CHEBI:57692"/>
    </cofactor>
</comment>
<dbReference type="AlphaFoldDB" id="A0A0L0FV28"/>
<dbReference type="Pfam" id="PF13450">
    <property type="entry name" value="NAD_binding_8"/>
    <property type="match status" value="1"/>
</dbReference>
<gene>
    <name evidence="22" type="ORF">SARC_07821</name>
</gene>
<dbReference type="GeneID" id="25908325"/>
<dbReference type="GO" id="GO:0046872">
    <property type="term" value="F:metal ion binding"/>
    <property type="evidence" value="ECO:0007669"/>
    <property type="project" value="UniProtKB-KW"/>
</dbReference>
<name>A0A0L0FV28_9EUKA</name>
<keyword evidence="17 20" id="KW-0830">Ubiquinone</keyword>
<dbReference type="InterPro" id="IPR040156">
    <property type="entry name" value="ETF-QO"/>
</dbReference>
<keyword evidence="8 20" id="KW-0479">Metal-binding</keyword>
<reference evidence="22 23" key="1">
    <citation type="submission" date="2011-02" db="EMBL/GenBank/DDBJ databases">
        <title>The Genome Sequence of Sphaeroforma arctica JP610.</title>
        <authorList>
            <consortium name="The Broad Institute Genome Sequencing Platform"/>
            <person name="Russ C."/>
            <person name="Cuomo C."/>
            <person name="Young S.K."/>
            <person name="Zeng Q."/>
            <person name="Gargeya S."/>
            <person name="Alvarado L."/>
            <person name="Berlin A."/>
            <person name="Chapman S.B."/>
            <person name="Chen Z."/>
            <person name="Freedman E."/>
            <person name="Gellesch M."/>
            <person name="Goldberg J."/>
            <person name="Griggs A."/>
            <person name="Gujja S."/>
            <person name="Heilman E."/>
            <person name="Heiman D."/>
            <person name="Howarth C."/>
            <person name="Mehta T."/>
            <person name="Neiman D."/>
            <person name="Pearson M."/>
            <person name="Roberts A."/>
            <person name="Saif S."/>
            <person name="Shea T."/>
            <person name="Shenoy N."/>
            <person name="Sisk P."/>
            <person name="Stolte C."/>
            <person name="Sykes S."/>
            <person name="White J."/>
            <person name="Yandava C."/>
            <person name="Burger G."/>
            <person name="Gray M.W."/>
            <person name="Holland P.W.H."/>
            <person name="King N."/>
            <person name="Lang F.B.F."/>
            <person name="Roger A.J."/>
            <person name="Ruiz-Trillo I."/>
            <person name="Haas B."/>
            <person name="Nusbaum C."/>
            <person name="Birren B."/>
        </authorList>
    </citation>
    <scope>NUCLEOTIDE SEQUENCE [LARGE SCALE GENOMIC DNA]</scope>
    <source>
        <strain evidence="22 23">JP610</strain>
    </source>
</reference>
<dbReference type="PROSITE" id="PS51379">
    <property type="entry name" value="4FE4S_FER_2"/>
    <property type="match status" value="1"/>
</dbReference>
<keyword evidence="16 20" id="KW-0411">Iron-sulfur</keyword>
<evidence type="ECO:0000313" key="22">
    <source>
        <dbReference type="EMBL" id="KNC79793.1"/>
    </source>
</evidence>
<keyword evidence="13" id="KW-0007">Acetylation</keyword>
<dbReference type="Gene3D" id="3.50.50.60">
    <property type="entry name" value="FAD/NAD(P)-binding domain"/>
    <property type="match status" value="1"/>
</dbReference>
<evidence type="ECO:0000256" key="1">
    <source>
        <dbReference type="ARBA" id="ARBA00001974"/>
    </source>
</evidence>
<keyword evidence="15 20" id="KW-0408">Iron</keyword>
<dbReference type="EMBL" id="KQ242244">
    <property type="protein sequence ID" value="KNC79793.1"/>
    <property type="molecule type" value="Genomic_DNA"/>
</dbReference>
<keyword evidence="18" id="KW-0496">Mitochondrion</keyword>
<dbReference type="PANTHER" id="PTHR10617:SF107">
    <property type="entry name" value="ELECTRON TRANSFER FLAVOPROTEIN-UBIQUINONE OXIDOREDUCTASE, MITOCHONDRIAL"/>
    <property type="match status" value="1"/>
</dbReference>
<evidence type="ECO:0000256" key="3">
    <source>
        <dbReference type="ARBA" id="ARBA00004273"/>
    </source>
</evidence>
<dbReference type="FunFam" id="3.30.70.20:FF:000088">
    <property type="entry name" value="Electron transfer flavoprotein-ubiquinone oxidoreductase, mitochondrial"/>
    <property type="match status" value="1"/>
</dbReference>
<evidence type="ECO:0000256" key="14">
    <source>
        <dbReference type="ARBA" id="ARBA00023002"/>
    </source>
</evidence>
<feature type="domain" description="4Fe-4S ferredoxin-type" evidence="21">
    <location>
        <begin position="568"/>
        <end position="597"/>
    </location>
</feature>
<evidence type="ECO:0000256" key="8">
    <source>
        <dbReference type="ARBA" id="ARBA00022723"/>
    </source>
</evidence>
<dbReference type="EC" id="1.5.5.1" evidence="20"/>
<evidence type="ECO:0000256" key="19">
    <source>
        <dbReference type="ARBA" id="ARBA00023136"/>
    </source>
</evidence>
<dbReference type="SUPFAM" id="SSF54373">
    <property type="entry name" value="FAD-linked reductases, C-terminal domain"/>
    <property type="match status" value="1"/>
</dbReference>
<evidence type="ECO:0000256" key="6">
    <source>
        <dbReference type="ARBA" id="ARBA00022553"/>
    </source>
</evidence>
<evidence type="ECO:0000256" key="9">
    <source>
        <dbReference type="ARBA" id="ARBA00022792"/>
    </source>
</evidence>
<dbReference type="Gene3D" id="3.30.70.20">
    <property type="match status" value="1"/>
</dbReference>
<accession>A0A0L0FV28</accession>
<dbReference type="Proteomes" id="UP000054560">
    <property type="component" value="Unassembled WGS sequence"/>
</dbReference>
<dbReference type="InterPro" id="IPR036188">
    <property type="entry name" value="FAD/NAD-bd_sf"/>
</dbReference>
<proteinExistence type="predicted"/>
<evidence type="ECO:0000256" key="20">
    <source>
        <dbReference type="RuleBase" id="RU366068"/>
    </source>
</evidence>
<evidence type="ECO:0000256" key="10">
    <source>
        <dbReference type="ARBA" id="ARBA00022827"/>
    </source>
</evidence>
<keyword evidence="7 20" id="KW-0285">Flavoprotein</keyword>
<keyword evidence="10 20" id="KW-0274">FAD</keyword>
<dbReference type="PANTHER" id="PTHR10617">
    <property type="entry name" value="ELECTRON TRANSFER FLAVOPROTEIN-UBIQUINONE OXIDOREDUCTASE"/>
    <property type="match status" value="1"/>
</dbReference>
<dbReference type="InterPro" id="IPR017896">
    <property type="entry name" value="4Fe4S_Fe-S-bd"/>
</dbReference>
<dbReference type="InterPro" id="IPR007859">
    <property type="entry name" value="ETF-QO/FixX_C"/>
</dbReference>
<keyword evidence="12 20" id="KW-0249">Electron transport</keyword>
<evidence type="ECO:0000256" key="16">
    <source>
        <dbReference type="ARBA" id="ARBA00023014"/>
    </source>
</evidence>
<dbReference type="RefSeq" id="XP_014153695.1">
    <property type="nucleotide sequence ID" value="XM_014298220.1"/>
</dbReference>
<evidence type="ECO:0000259" key="21">
    <source>
        <dbReference type="PROSITE" id="PS51379"/>
    </source>
</evidence>
<dbReference type="GO" id="GO:0051539">
    <property type="term" value="F:4 iron, 4 sulfur cluster binding"/>
    <property type="evidence" value="ECO:0007669"/>
    <property type="project" value="UniProtKB-UniRule"/>
</dbReference>
<dbReference type="InterPro" id="IPR049398">
    <property type="entry name" value="ETF-QO/FixC_UQ-bd"/>
</dbReference>
<dbReference type="STRING" id="667725.A0A0L0FV28"/>
<evidence type="ECO:0000256" key="4">
    <source>
        <dbReference type="ARBA" id="ARBA00011245"/>
    </source>
</evidence>
<evidence type="ECO:0000256" key="17">
    <source>
        <dbReference type="ARBA" id="ARBA00023075"/>
    </source>
</evidence>
<keyword evidence="14 20" id="KW-0560">Oxidoreductase</keyword>
<keyword evidence="19" id="KW-0472">Membrane</keyword>
<dbReference type="GO" id="GO:0005743">
    <property type="term" value="C:mitochondrial inner membrane"/>
    <property type="evidence" value="ECO:0007669"/>
    <property type="project" value="UniProtKB-SubCell"/>
</dbReference>
<dbReference type="SUPFAM" id="SSF51905">
    <property type="entry name" value="FAD/NAD(P)-binding domain"/>
    <property type="match status" value="1"/>
</dbReference>
<comment type="function">
    <text evidence="2 20">Accepts electrons from ETF and reduces ubiquinone.</text>
</comment>
<comment type="cofactor">
    <cofactor evidence="20">
        <name>[4Fe-4S] cluster</name>
        <dbReference type="ChEBI" id="CHEBI:49883"/>
    </cofactor>
    <text evidence="20">Binds 1 [4Fe-4S] cluster.</text>
</comment>
<sequence>MVFSLVSALARRPTSTVVRVLPVARHYSDKITTHYRMNPRNKDDRWTDIDMERYADEADILVVGGGPAGLSAAIRVKQMCLEKEQDVRVVVVEKAVELGMHTLSGAVLEPTALNELFPDWEELGAPLHTPVKEDLMTFLTEKSSLHLPHDILPGFPIHNHGNYIVRLGNFVNWLGQQAEELGVEIYSGTAAAEVLYHDDGSVKGVATTDMGIAKDGSPKDAFERGMELHAKVTLFGEGCHGHLGKELYENFNLRENCANQSYGIGIKELWEIDPALHKPGRVEHTIGWPMDRNTYGGSFLYHLDEGPLVAMGFVIGLDYSNPYLSPFREFQRWKTHPHIAKQLVGGTRISYGARALNEGGYQAVPKVVFPGGALIGCDAGFLNVAKIKGTHTAMKSGMIAGEAAFEAIANGTDCHLDSGAIQLDSYEERLHNSSIMEELKAVRNIRPAFNTALGLYGGVAYTGLIHYLFRGKEPWTLKHHSGGDHAQLKPAAECKPIEYPKPDNKISFDLLSSVALSGTNHDHNQPAHLTLKDDSVPVDVNLAVYDGPEQRYCPAGVYEFIETADGGKKLQINAQNCVHCKTCDIKDPSQNINWVVPESGGGPAYGGM</sequence>
<comment type="subunit">
    <text evidence="4">Monomer.</text>
</comment>
<evidence type="ECO:0000256" key="13">
    <source>
        <dbReference type="ARBA" id="ARBA00022990"/>
    </source>
</evidence>
<comment type="catalytic activity">
    <reaction evidence="20">
        <text>a ubiquinone + reduced [electron-transfer flavoprotein] = a ubiquinol + oxidized [electron-transfer flavoprotein] + H(+)</text>
        <dbReference type="Rhea" id="RHEA:24052"/>
        <dbReference type="Rhea" id="RHEA-COMP:9565"/>
        <dbReference type="Rhea" id="RHEA-COMP:9566"/>
        <dbReference type="Rhea" id="RHEA-COMP:10685"/>
        <dbReference type="Rhea" id="RHEA-COMP:10686"/>
        <dbReference type="ChEBI" id="CHEBI:15378"/>
        <dbReference type="ChEBI" id="CHEBI:16389"/>
        <dbReference type="ChEBI" id="CHEBI:17976"/>
        <dbReference type="ChEBI" id="CHEBI:57692"/>
        <dbReference type="ChEBI" id="CHEBI:58307"/>
        <dbReference type="EC" id="1.5.5.1"/>
    </reaction>
</comment>
<evidence type="ECO:0000256" key="12">
    <source>
        <dbReference type="ARBA" id="ARBA00022982"/>
    </source>
</evidence>
<dbReference type="GO" id="GO:0004174">
    <property type="term" value="F:electron-transferring-flavoprotein dehydrogenase activity"/>
    <property type="evidence" value="ECO:0007669"/>
    <property type="project" value="UniProtKB-UniRule"/>
</dbReference>
<dbReference type="SUPFAM" id="SSF54862">
    <property type="entry name" value="4Fe-4S ferredoxins"/>
    <property type="match status" value="1"/>
</dbReference>
<evidence type="ECO:0000256" key="5">
    <source>
        <dbReference type="ARBA" id="ARBA00022448"/>
    </source>
</evidence>
<organism evidence="22 23">
    <name type="scientific">Sphaeroforma arctica JP610</name>
    <dbReference type="NCBI Taxonomy" id="667725"/>
    <lineage>
        <taxon>Eukaryota</taxon>
        <taxon>Ichthyosporea</taxon>
        <taxon>Ichthyophonida</taxon>
        <taxon>Sphaeroforma</taxon>
    </lineage>
</organism>
<evidence type="ECO:0000256" key="18">
    <source>
        <dbReference type="ARBA" id="ARBA00023128"/>
    </source>
</evidence>